<evidence type="ECO:0000313" key="1">
    <source>
        <dbReference type="EMBL" id="OJZ80268.1"/>
    </source>
</evidence>
<evidence type="ECO:0000313" key="2">
    <source>
        <dbReference type="Proteomes" id="UP000184063"/>
    </source>
</evidence>
<gene>
    <name evidence="1" type="ORF">ASPFODRAFT_53635</name>
</gene>
<dbReference type="EMBL" id="KV878257">
    <property type="protein sequence ID" value="OJZ80268.1"/>
    <property type="molecule type" value="Genomic_DNA"/>
</dbReference>
<reference evidence="2" key="1">
    <citation type="journal article" date="2017" name="Genome Biol.">
        <title>Comparative genomics reveals high biological diversity and specific adaptations in the industrially and medically important fungal genus Aspergillus.</title>
        <authorList>
            <person name="de Vries R.P."/>
            <person name="Riley R."/>
            <person name="Wiebenga A."/>
            <person name="Aguilar-Osorio G."/>
            <person name="Amillis S."/>
            <person name="Uchima C.A."/>
            <person name="Anderluh G."/>
            <person name="Asadollahi M."/>
            <person name="Askin M."/>
            <person name="Barry K."/>
            <person name="Battaglia E."/>
            <person name="Bayram O."/>
            <person name="Benocci T."/>
            <person name="Braus-Stromeyer S.A."/>
            <person name="Caldana C."/>
            <person name="Canovas D."/>
            <person name="Cerqueira G.C."/>
            <person name="Chen F."/>
            <person name="Chen W."/>
            <person name="Choi C."/>
            <person name="Clum A."/>
            <person name="Dos Santos R.A."/>
            <person name="Damasio A.R."/>
            <person name="Diallinas G."/>
            <person name="Emri T."/>
            <person name="Fekete E."/>
            <person name="Flipphi M."/>
            <person name="Freyberg S."/>
            <person name="Gallo A."/>
            <person name="Gournas C."/>
            <person name="Habgood R."/>
            <person name="Hainaut M."/>
            <person name="Harispe M.L."/>
            <person name="Henrissat B."/>
            <person name="Hilden K.S."/>
            <person name="Hope R."/>
            <person name="Hossain A."/>
            <person name="Karabika E."/>
            <person name="Karaffa L."/>
            <person name="Karanyi Z."/>
            <person name="Krasevec N."/>
            <person name="Kuo A."/>
            <person name="Kusch H."/>
            <person name="LaButti K."/>
            <person name="Lagendijk E.L."/>
            <person name="Lapidus A."/>
            <person name="Levasseur A."/>
            <person name="Lindquist E."/>
            <person name="Lipzen A."/>
            <person name="Logrieco A.F."/>
            <person name="MacCabe A."/>
            <person name="Maekelae M.R."/>
            <person name="Malavazi I."/>
            <person name="Melin P."/>
            <person name="Meyer V."/>
            <person name="Mielnichuk N."/>
            <person name="Miskei M."/>
            <person name="Molnar A.P."/>
            <person name="Mule G."/>
            <person name="Ngan C.Y."/>
            <person name="Orejas M."/>
            <person name="Orosz E."/>
            <person name="Ouedraogo J.P."/>
            <person name="Overkamp K.M."/>
            <person name="Park H.-S."/>
            <person name="Perrone G."/>
            <person name="Piumi F."/>
            <person name="Punt P.J."/>
            <person name="Ram A.F."/>
            <person name="Ramon A."/>
            <person name="Rauscher S."/>
            <person name="Record E."/>
            <person name="Riano-Pachon D.M."/>
            <person name="Robert V."/>
            <person name="Roehrig J."/>
            <person name="Ruller R."/>
            <person name="Salamov A."/>
            <person name="Salih N.S."/>
            <person name="Samson R.A."/>
            <person name="Sandor E."/>
            <person name="Sanguinetti M."/>
            <person name="Schuetze T."/>
            <person name="Sepcic K."/>
            <person name="Shelest E."/>
            <person name="Sherlock G."/>
            <person name="Sophianopoulou V."/>
            <person name="Squina F.M."/>
            <person name="Sun H."/>
            <person name="Susca A."/>
            <person name="Todd R.B."/>
            <person name="Tsang A."/>
            <person name="Unkles S.E."/>
            <person name="van de Wiele N."/>
            <person name="van Rossen-Uffink D."/>
            <person name="Oliveira J.V."/>
            <person name="Vesth T.C."/>
            <person name="Visser J."/>
            <person name="Yu J.-H."/>
            <person name="Zhou M."/>
            <person name="Andersen M.R."/>
            <person name="Archer D.B."/>
            <person name="Baker S.E."/>
            <person name="Benoit I."/>
            <person name="Brakhage A.A."/>
            <person name="Braus G.H."/>
            <person name="Fischer R."/>
            <person name="Frisvad J.C."/>
            <person name="Goldman G.H."/>
            <person name="Houbraken J."/>
            <person name="Oakley B."/>
            <person name="Pocsi I."/>
            <person name="Scazzocchio C."/>
            <person name="Seiboth B."/>
            <person name="vanKuyk P.A."/>
            <person name="Wortman J."/>
            <person name="Dyer P.S."/>
            <person name="Grigoriev I.V."/>
        </authorList>
    </citation>
    <scope>NUCLEOTIDE SEQUENCE [LARGE SCALE GENOMIC DNA]</scope>
    <source>
        <strain evidence="2">CBS 106.47</strain>
    </source>
</reference>
<protein>
    <submittedName>
        <fullName evidence="1">Uncharacterized protein</fullName>
    </submittedName>
</protein>
<organism evidence="1 2">
    <name type="scientific">Aspergillus luchuensis (strain CBS 106.47)</name>
    <dbReference type="NCBI Taxonomy" id="1137211"/>
    <lineage>
        <taxon>Eukaryota</taxon>
        <taxon>Fungi</taxon>
        <taxon>Dikarya</taxon>
        <taxon>Ascomycota</taxon>
        <taxon>Pezizomycotina</taxon>
        <taxon>Eurotiomycetes</taxon>
        <taxon>Eurotiomycetidae</taxon>
        <taxon>Eurotiales</taxon>
        <taxon>Aspergillaceae</taxon>
        <taxon>Aspergillus</taxon>
        <taxon>Aspergillus subgen. Circumdati</taxon>
    </lineage>
</organism>
<dbReference type="Proteomes" id="UP000184063">
    <property type="component" value="Unassembled WGS sequence"/>
</dbReference>
<dbReference type="AlphaFoldDB" id="A0A1M3T0K5"/>
<proteinExistence type="predicted"/>
<name>A0A1M3T0K5_ASPLC</name>
<accession>A0A1M3T0K5</accession>
<dbReference type="VEuPathDB" id="FungiDB:ASPFODRAFT_53635"/>
<sequence length="96" mass="11040">MNLRKREMRPYDHLPRWNIAPEDTPQWHILTSLAQVTALQLGASRTLISLCDCEFQYVLAETHRGMLLDVLEYMAIPPLISQKTNSYGSSKRGRVP</sequence>